<dbReference type="AlphaFoldDB" id="A0AAD2CR44"/>
<dbReference type="InterPro" id="IPR041664">
    <property type="entry name" value="AAA_16"/>
</dbReference>
<proteinExistence type="predicted"/>
<comment type="caution">
    <text evidence="3">The sequence shown here is derived from an EMBL/GenBank/DDBJ whole genome shotgun (WGS) entry which is preliminary data.</text>
</comment>
<feature type="compositionally biased region" description="Basic residues" evidence="1">
    <location>
        <begin position="277"/>
        <end position="291"/>
    </location>
</feature>
<dbReference type="InterPro" id="IPR027417">
    <property type="entry name" value="P-loop_NTPase"/>
</dbReference>
<sequence length="1241" mass="140539">MKNSSLNPLLDYKNEGSSAVLTSKATLKTSASLGPNQFSSKTALPPPLKTAASVAVIEASNSGRSSDRSISGRSTRSNSGRSTKKSNNTGLADALSNSERRQLRSLKDDRTGELKRTLSLQEDSQRRNRNIESLTINKLHYDDIGVLGRDKELGVLKACLKRLILLSQTFAFSAVSFSDFTESMEFHEEETNHKTFKEMVWIKGYSGAGKSTLVRSLEKAVVQNPRGIMVEGKFDVKGSDQPYSGILEAFGQIFQKLAGPSNDGRSSGARVSMRRSSVTRRRSGDRKKLKQGKGMSRKEIETMRQEIADGLKMELGDELQLLVKMIPFLDTVVNRKRKVTVSSSQKSIVSTVGTDEGENSESNHDDLNDGYGAGQERIKFAFRILMRVVSSYFSPLVLVLDDLQWSDVASLEVIDYLISDKHNPNAIMVIGLYRSNEVDDTHILTHMKKGLNEKMVKSQFHMTHIEVGNFFPADVNRVIMKMLDVDDPKMTRGLADICHKRTLGNPYFVVEFITMLKDEGLLEFNLGLLKWVWDEKTIESATVSTDNVVDLVQGRMIKLEPDQLLTLQYAACLGATFDRSALELIWSKHSGIDFSELAAAGVDVLGEILTSLQNQKYIEELDEFSYRWVHDKVQEAALSLIGSSKPKFQFEIGCILYNNLEEDELDESLFTVVDLINSMEVKRRPDFASLNLRAAQKAKGISAFSSAALYVSHGVQYLPTDKWRCHRKLTVRLYTMGTEMELAFGNVDVMNEYYQELMAQDDCTTLEKLPLYVAKLHKLSSIDLQYTESINFNLDILHQFECDLIWKWNPQTIKAQAIQKVVTTRKMLKQISNEFHERQPIMTDPTKRASMLLLSKLLYSCYIADQHWIGVLCATKMVRMTVKYGVHDASGSSFVAFSTLLREVYRAGNEAASLADTGLKLQNRVENHFTLAMTLYISQSFVFAWRKPLTTCLVPYMEGFIAGMRSGNIEFGLWCLVNHHIVIAHQLGKPLGLILARCPNCLYQMEDMKQQLQAYFVKVQWQMMLNLQGEEAETTELKGEIFDMESFPPESAMQKSFTYFAQLELFVYYGEYEAAANLVIEEGNVFESSGVKDSFAQTEAFHRGLAFYAMARKTKQRKYKQRANKVRQTIEKWCKDGCPNVDHFLGLLNAEQASLDNKHRKAEELYKSAIIKAARPGLSHDAALFSERYADFLRQPLLYCQDLQDDAKYRTQEAIRYYTEWGAMRKASMLQKSVNDDFQPQ</sequence>
<evidence type="ECO:0000256" key="1">
    <source>
        <dbReference type="SAM" id="MobiDB-lite"/>
    </source>
</evidence>
<dbReference type="SUPFAM" id="SSF52540">
    <property type="entry name" value="P-loop containing nucleoside triphosphate hydrolases"/>
    <property type="match status" value="1"/>
</dbReference>
<dbReference type="EMBL" id="CAKOGP040000890">
    <property type="protein sequence ID" value="CAJ1940060.1"/>
    <property type="molecule type" value="Genomic_DNA"/>
</dbReference>
<feature type="compositionally biased region" description="Low complexity" evidence="1">
    <location>
        <begin position="60"/>
        <end position="89"/>
    </location>
</feature>
<dbReference type="PANTHER" id="PTHR43642:SF1">
    <property type="entry name" value="HYBRID SIGNAL TRANSDUCTION HISTIDINE KINASE G"/>
    <property type="match status" value="1"/>
</dbReference>
<reference evidence="3" key="1">
    <citation type="submission" date="2023-08" db="EMBL/GenBank/DDBJ databases">
        <authorList>
            <person name="Audoor S."/>
            <person name="Bilcke G."/>
        </authorList>
    </citation>
    <scope>NUCLEOTIDE SEQUENCE</scope>
</reference>
<feature type="region of interest" description="Disordered" evidence="1">
    <location>
        <begin position="260"/>
        <end position="300"/>
    </location>
</feature>
<feature type="region of interest" description="Disordered" evidence="1">
    <location>
        <begin position="59"/>
        <end position="126"/>
    </location>
</feature>
<evidence type="ECO:0000259" key="2">
    <source>
        <dbReference type="Pfam" id="PF13191"/>
    </source>
</evidence>
<protein>
    <recommendedName>
        <fullName evidence="2">Orc1-like AAA ATPase domain-containing protein</fullName>
    </recommendedName>
</protein>
<dbReference type="PANTHER" id="PTHR43642">
    <property type="entry name" value="HYBRID SIGNAL TRANSDUCTION HISTIDINE KINASE G"/>
    <property type="match status" value="1"/>
</dbReference>
<accession>A0AAD2CR44</accession>
<name>A0AAD2CR44_9STRA</name>
<dbReference type="Pfam" id="PF13191">
    <property type="entry name" value="AAA_16"/>
    <property type="match status" value="1"/>
</dbReference>
<dbReference type="InterPro" id="IPR053159">
    <property type="entry name" value="Hybrid_Histidine_Kinase"/>
</dbReference>
<gene>
    <name evidence="3" type="ORF">CYCCA115_LOCUS6851</name>
</gene>
<keyword evidence="4" id="KW-1185">Reference proteome</keyword>
<feature type="compositionally biased region" description="Basic and acidic residues" evidence="1">
    <location>
        <begin position="98"/>
        <end position="116"/>
    </location>
</feature>
<evidence type="ECO:0000313" key="4">
    <source>
        <dbReference type="Proteomes" id="UP001295423"/>
    </source>
</evidence>
<dbReference type="Proteomes" id="UP001295423">
    <property type="component" value="Unassembled WGS sequence"/>
</dbReference>
<evidence type="ECO:0000313" key="3">
    <source>
        <dbReference type="EMBL" id="CAJ1940060.1"/>
    </source>
</evidence>
<organism evidence="3 4">
    <name type="scientific">Cylindrotheca closterium</name>
    <dbReference type="NCBI Taxonomy" id="2856"/>
    <lineage>
        <taxon>Eukaryota</taxon>
        <taxon>Sar</taxon>
        <taxon>Stramenopiles</taxon>
        <taxon>Ochrophyta</taxon>
        <taxon>Bacillariophyta</taxon>
        <taxon>Bacillariophyceae</taxon>
        <taxon>Bacillariophycidae</taxon>
        <taxon>Bacillariales</taxon>
        <taxon>Bacillariaceae</taxon>
        <taxon>Cylindrotheca</taxon>
    </lineage>
</organism>
<feature type="domain" description="Orc1-like AAA ATPase" evidence="2">
    <location>
        <begin position="198"/>
        <end position="429"/>
    </location>
</feature>
<feature type="region of interest" description="Disordered" evidence="1">
    <location>
        <begin position="348"/>
        <end position="369"/>
    </location>
</feature>